<dbReference type="RefSeq" id="WP_015955688.1">
    <property type="nucleotide sequence ID" value="NC_011729.1"/>
</dbReference>
<dbReference type="InterPro" id="IPR003256">
    <property type="entry name" value="Ribosomal_uL24"/>
</dbReference>
<comment type="function">
    <text evidence="8 9">One of the proteins that surrounds the polypeptide exit tunnel on the outside of the subunit.</text>
</comment>
<dbReference type="Gene3D" id="2.30.30.30">
    <property type="match status" value="1"/>
</dbReference>
<evidence type="ECO:0000256" key="10">
    <source>
        <dbReference type="RuleBase" id="RU003477"/>
    </source>
</evidence>
<evidence type="ECO:0000256" key="2">
    <source>
        <dbReference type="ARBA" id="ARBA00010618"/>
    </source>
</evidence>
<dbReference type="Pfam" id="PF00467">
    <property type="entry name" value="KOW"/>
    <property type="match status" value="1"/>
</dbReference>
<name>B7KHZ8_GLOC7</name>
<comment type="similarity">
    <text evidence="2 9 10">Belongs to the universal ribosomal protein uL24 family.</text>
</comment>
<evidence type="ECO:0000256" key="7">
    <source>
        <dbReference type="ARBA" id="ARBA00035206"/>
    </source>
</evidence>
<evidence type="ECO:0000313" key="12">
    <source>
        <dbReference type="EMBL" id="ACK72095.1"/>
    </source>
</evidence>
<comment type="subunit">
    <text evidence="9">Part of the 50S ribosomal subunit.</text>
</comment>
<dbReference type="KEGG" id="cyc:PCC7424_3714"/>
<evidence type="ECO:0000256" key="8">
    <source>
        <dbReference type="ARBA" id="ARBA00058688"/>
    </source>
</evidence>
<dbReference type="Pfam" id="PF17136">
    <property type="entry name" value="ribosomal_L24"/>
    <property type="match status" value="1"/>
</dbReference>
<keyword evidence="3 9" id="KW-0699">rRNA-binding</keyword>
<dbReference type="AlphaFoldDB" id="B7KHZ8"/>
<dbReference type="InterPro" id="IPR057264">
    <property type="entry name" value="Ribosomal_uL24_C"/>
</dbReference>
<feature type="domain" description="KOW" evidence="11">
    <location>
        <begin position="18"/>
        <end position="45"/>
    </location>
</feature>
<evidence type="ECO:0000256" key="6">
    <source>
        <dbReference type="ARBA" id="ARBA00023274"/>
    </source>
</evidence>
<dbReference type="PROSITE" id="PS01108">
    <property type="entry name" value="RIBOSOMAL_L24"/>
    <property type="match status" value="1"/>
</dbReference>
<dbReference type="InterPro" id="IPR041988">
    <property type="entry name" value="Ribosomal_uL24_KOW"/>
</dbReference>
<dbReference type="SUPFAM" id="SSF50104">
    <property type="entry name" value="Translation proteins SH3-like domain"/>
    <property type="match status" value="1"/>
</dbReference>
<dbReference type="InterPro" id="IPR005824">
    <property type="entry name" value="KOW"/>
</dbReference>
<dbReference type="FunFam" id="2.30.30.30:FF:000004">
    <property type="entry name" value="50S ribosomal protein L24"/>
    <property type="match status" value="1"/>
</dbReference>
<dbReference type="eggNOG" id="COG0198">
    <property type="taxonomic scope" value="Bacteria"/>
</dbReference>
<dbReference type="Proteomes" id="UP000002384">
    <property type="component" value="Chromosome"/>
</dbReference>
<evidence type="ECO:0000256" key="4">
    <source>
        <dbReference type="ARBA" id="ARBA00022884"/>
    </source>
</evidence>
<protein>
    <recommendedName>
        <fullName evidence="7 9">Large ribosomal subunit protein uL24</fullName>
    </recommendedName>
</protein>
<dbReference type="CDD" id="cd06089">
    <property type="entry name" value="KOW_RPL26"/>
    <property type="match status" value="1"/>
</dbReference>
<dbReference type="SMART" id="SM00739">
    <property type="entry name" value="KOW"/>
    <property type="match status" value="1"/>
</dbReference>
<dbReference type="GO" id="GO:0003735">
    <property type="term" value="F:structural constituent of ribosome"/>
    <property type="evidence" value="ECO:0007669"/>
    <property type="project" value="InterPro"/>
</dbReference>
<evidence type="ECO:0000256" key="1">
    <source>
        <dbReference type="ARBA" id="ARBA00004072"/>
    </source>
</evidence>
<keyword evidence="4 9" id="KW-0694">RNA-binding</keyword>
<evidence type="ECO:0000256" key="3">
    <source>
        <dbReference type="ARBA" id="ARBA00022730"/>
    </source>
</evidence>
<keyword evidence="13" id="KW-1185">Reference proteome</keyword>
<dbReference type="PANTHER" id="PTHR12903">
    <property type="entry name" value="MITOCHONDRIAL RIBOSOMAL PROTEIN L24"/>
    <property type="match status" value="1"/>
</dbReference>
<dbReference type="HOGENOM" id="CLU_093315_2_0_3"/>
<evidence type="ECO:0000259" key="11">
    <source>
        <dbReference type="SMART" id="SM00739"/>
    </source>
</evidence>
<dbReference type="OrthoDB" id="9807419at2"/>
<reference evidence="13" key="1">
    <citation type="journal article" date="2011" name="MBio">
        <title>Novel metabolic attributes of the genus Cyanothece, comprising a group of unicellular nitrogen-fixing Cyanobacteria.</title>
        <authorList>
            <person name="Bandyopadhyay A."/>
            <person name="Elvitigala T."/>
            <person name="Welsh E."/>
            <person name="Stockel J."/>
            <person name="Liberton M."/>
            <person name="Min H."/>
            <person name="Sherman L.A."/>
            <person name="Pakrasi H.B."/>
        </authorList>
    </citation>
    <scope>NUCLEOTIDE SEQUENCE [LARGE SCALE GENOMIC DNA]</scope>
    <source>
        <strain evidence="13">PCC 7424</strain>
    </source>
</reference>
<sequence length="119" mass="13180">MVKAFKKKKLSSLSGKMHVKKGDTVQVISGRDKGKVGEVLKALPKVSKVIVKGVNVKTKHVKPQQEGESGQIATFEAPIHSSNVMLYSTKEKIPSRINYTFTEDGRKVRMLKKTGEIID</sequence>
<dbReference type="GO" id="GO:1990904">
    <property type="term" value="C:ribonucleoprotein complex"/>
    <property type="evidence" value="ECO:0007669"/>
    <property type="project" value="UniProtKB-KW"/>
</dbReference>
<dbReference type="GO" id="GO:0005840">
    <property type="term" value="C:ribosome"/>
    <property type="evidence" value="ECO:0007669"/>
    <property type="project" value="UniProtKB-KW"/>
</dbReference>
<evidence type="ECO:0000256" key="5">
    <source>
        <dbReference type="ARBA" id="ARBA00022980"/>
    </source>
</evidence>
<dbReference type="GO" id="GO:0006412">
    <property type="term" value="P:translation"/>
    <property type="evidence" value="ECO:0007669"/>
    <property type="project" value="UniProtKB-UniRule"/>
</dbReference>
<dbReference type="HAMAP" id="MF_01326_B">
    <property type="entry name" value="Ribosomal_uL24_B"/>
    <property type="match status" value="1"/>
</dbReference>
<keyword evidence="5 9" id="KW-0689">Ribosomal protein</keyword>
<dbReference type="GO" id="GO:0019843">
    <property type="term" value="F:rRNA binding"/>
    <property type="evidence" value="ECO:0007669"/>
    <property type="project" value="UniProtKB-UniRule"/>
</dbReference>
<dbReference type="InterPro" id="IPR014722">
    <property type="entry name" value="Rib_uL2_dom2"/>
</dbReference>
<dbReference type="NCBIfam" id="TIGR01079">
    <property type="entry name" value="rplX_bact"/>
    <property type="match status" value="1"/>
</dbReference>
<keyword evidence="6 9" id="KW-0687">Ribonucleoprotein</keyword>
<evidence type="ECO:0000256" key="9">
    <source>
        <dbReference type="HAMAP-Rule" id="MF_01326"/>
    </source>
</evidence>
<proteinExistence type="inferred from homology"/>
<gene>
    <name evidence="9" type="primary">rplX</name>
    <name evidence="9" type="synonym">rpl24</name>
    <name evidence="12" type="ordered locus">PCC7424_3714</name>
</gene>
<organism evidence="12 13">
    <name type="scientific">Gloeothece citriformis (strain PCC 7424)</name>
    <name type="common">Cyanothece sp. (strain PCC 7424)</name>
    <dbReference type="NCBI Taxonomy" id="65393"/>
    <lineage>
        <taxon>Bacteria</taxon>
        <taxon>Bacillati</taxon>
        <taxon>Cyanobacteriota</taxon>
        <taxon>Cyanophyceae</taxon>
        <taxon>Oscillatoriophycideae</taxon>
        <taxon>Chroococcales</taxon>
        <taxon>Aphanothecaceae</taxon>
        <taxon>Gloeothece</taxon>
        <taxon>Gloeothece citriformis</taxon>
    </lineage>
</organism>
<comment type="function">
    <text evidence="1 9">One of two assembly initiator proteins, it binds directly to the 5'-end of the 23S rRNA, where it nucleates assembly of the 50S subunit.</text>
</comment>
<dbReference type="InterPro" id="IPR008991">
    <property type="entry name" value="Translation_prot_SH3-like_sf"/>
</dbReference>
<dbReference type="EMBL" id="CP001291">
    <property type="protein sequence ID" value="ACK72095.1"/>
    <property type="molecule type" value="Genomic_DNA"/>
</dbReference>
<dbReference type="InterPro" id="IPR005825">
    <property type="entry name" value="Ribosomal_uL24_CS"/>
</dbReference>
<accession>B7KHZ8</accession>
<evidence type="ECO:0000313" key="13">
    <source>
        <dbReference type="Proteomes" id="UP000002384"/>
    </source>
</evidence>
<dbReference type="STRING" id="65393.PCC7424_3714"/>